<dbReference type="GO" id="GO:0071897">
    <property type="term" value="P:DNA biosynthetic process"/>
    <property type="evidence" value="ECO:0007669"/>
    <property type="project" value="UniProtKB-ARBA"/>
</dbReference>
<name>A0A0A9WI29_LYGHE</name>
<dbReference type="SUPFAM" id="SSF56672">
    <property type="entry name" value="DNA/RNA polymerases"/>
    <property type="match status" value="1"/>
</dbReference>
<dbReference type="PANTHER" id="PTHR11439">
    <property type="entry name" value="GAG-POL-RELATED RETROTRANSPOSON"/>
    <property type="match status" value="1"/>
</dbReference>
<dbReference type="InterPro" id="IPR043502">
    <property type="entry name" value="DNA/RNA_pol_sf"/>
</dbReference>
<dbReference type="AlphaFoldDB" id="A0A0A9WI29"/>
<feature type="domain" description="Reverse transcriptase Ty1/copia-type" evidence="1">
    <location>
        <begin position="56"/>
        <end position="296"/>
    </location>
</feature>
<dbReference type="PANTHER" id="PTHR11439:SF467">
    <property type="entry name" value="INTEGRASE CATALYTIC DOMAIN-CONTAINING PROTEIN"/>
    <property type="match status" value="1"/>
</dbReference>
<dbReference type="Pfam" id="PF07727">
    <property type="entry name" value="RVT_2"/>
    <property type="match status" value="1"/>
</dbReference>
<evidence type="ECO:0000313" key="2">
    <source>
        <dbReference type="EMBL" id="JAG08082.1"/>
    </source>
</evidence>
<gene>
    <name evidence="2" type="primary">POLX_117</name>
    <name evidence="2" type="ORF">CM83_51169</name>
</gene>
<feature type="non-terminal residue" evidence="2">
    <location>
        <position position="398"/>
    </location>
</feature>
<protein>
    <submittedName>
        <fullName evidence="2">Retrovirus-related Pol polyprotein from transposon TNT 1-94</fullName>
    </submittedName>
</protein>
<dbReference type="EMBL" id="GBHO01035522">
    <property type="protein sequence ID" value="JAG08082.1"/>
    <property type="molecule type" value="Transcribed_RNA"/>
</dbReference>
<accession>A0A0A9WI29</accession>
<organism evidence="2">
    <name type="scientific">Lygus hesperus</name>
    <name type="common">Western plant bug</name>
    <dbReference type="NCBI Taxonomy" id="30085"/>
    <lineage>
        <taxon>Eukaryota</taxon>
        <taxon>Metazoa</taxon>
        <taxon>Ecdysozoa</taxon>
        <taxon>Arthropoda</taxon>
        <taxon>Hexapoda</taxon>
        <taxon>Insecta</taxon>
        <taxon>Pterygota</taxon>
        <taxon>Neoptera</taxon>
        <taxon>Paraneoptera</taxon>
        <taxon>Hemiptera</taxon>
        <taxon>Heteroptera</taxon>
        <taxon>Panheteroptera</taxon>
        <taxon>Cimicomorpha</taxon>
        <taxon>Miridae</taxon>
        <taxon>Mirini</taxon>
        <taxon>Lygus</taxon>
    </lineage>
</organism>
<dbReference type="InterPro" id="IPR013103">
    <property type="entry name" value="RVT_2"/>
</dbReference>
<reference evidence="2" key="1">
    <citation type="journal article" date="2014" name="PLoS ONE">
        <title>Transcriptome-Based Identification of ABC Transporters in the Western Tarnished Plant Bug Lygus hesperus.</title>
        <authorList>
            <person name="Hull J.J."/>
            <person name="Chaney K."/>
            <person name="Geib S.M."/>
            <person name="Fabrick J.A."/>
            <person name="Brent C.S."/>
            <person name="Walsh D."/>
            <person name="Lavine L.C."/>
        </authorList>
    </citation>
    <scope>NUCLEOTIDE SEQUENCE</scope>
</reference>
<sequence>MQLRDRSKIQKPEYYCACLQDAKVEPKTFKQAMEGPESDLWKAAMEEELTSLEVMKVWEFTELPPGKTAIGSKWVFKIKYMADGTVERYKARLVAQGFTQKPGVDYEETYSPVISLPAIRLLFKLAVNNNWIIHQMDVKTAYLNGELKEEIYMKCPDGITGAEGKVCRLLRSLYGLKQSGRSWYEKLDEKLLEGGMNKCKSEPCIYYRRCNENVKIILVYVDDLILISSSEECMVEMKEMLRRNFDMKDLGELNYILGIEVKKGDHSLRLNQVKYIKEILSEFNMSDCKSVSTPMETNYNIGKQHCPKSDEERKEMEKVPYRRLVGKLMYLSQATRPDLGFAVSKLGQFSSNPGKVHWMAAKRELRYLKGTMNYEFIIDKGDDDLVGYSDSDWAGSTD</sequence>
<reference evidence="2" key="2">
    <citation type="submission" date="2014-07" db="EMBL/GenBank/DDBJ databases">
        <authorList>
            <person name="Hull J."/>
        </authorList>
    </citation>
    <scope>NUCLEOTIDE SEQUENCE</scope>
</reference>
<evidence type="ECO:0000259" key="1">
    <source>
        <dbReference type="Pfam" id="PF07727"/>
    </source>
</evidence>
<proteinExistence type="predicted"/>